<evidence type="ECO:0000256" key="12">
    <source>
        <dbReference type="ARBA" id="ARBA00043675"/>
    </source>
</evidence>
<keyword evidence="6" id="KW-0378">Hydrolase</keyword>
<keyword evidence="21" id="KW-1185">Reference proteome</keyword>
<evidence type="ECO:0000256" key="10">
    <source>
        <dbReference type="ARBA" id="ARBA00042300"/>
    </source>
</evidence>
<dbReference type="InterPro" id="IPR029033">
    <property type="entry name" value="His_PPase_superfam"/>
</dbReference>
<comment type="similarity">
    <text evidence="2">Belongs to the histidine acid phosphatase family.</text>
</comment>
<comment type="catalytic activity">
    <reaction evidence="13">
        <text>1D-myo-inositol 1,2,6-trisphosphate + H2O = 1D-myo-inositol 1,2-bisphosphate + phosphate</text>
        <dbReference type="Rhea" id="RHEA:77131"/>
        <dbReference type="ChEBI" id="CHEBI:15377"/>
        <dbReference type="ChEBI" id="CHEBI:43474"/>
        <dbReference type="ChEBI" id="CHEBI:195537"/>
        <dbReference type="ChEBI" id="CHEBI:195539"/>
    </reaction>
    <physiologicalReaction direction="left-to-right" evidence="13">
        <dbReference type="Rhea" id="RHEA:77132"/>
    </physiologicalReaction>
</comment>
<evidence type="ECO:0000256" key="8">
    <source>
        <dbReference type="ARBA" id="ARBA00023180"/>
    </source>
</evidence>
<accession>A0A9P4KAS1</accession>
<evidence type="ECO:0000256" key="16">
    <source>
        <dbReference type="ARBA" id="ARBA00044106"/>
    </source>
</evidence>
<evidence type="ECO:0000256" key="3">
    <source>
        <dbReference type="ARBA" id="ARBA00011245"/>
    </source>
</evidence>
<feature type="disulfide bond" evidence="19">
    <location>
        <begin position="441"/>
        <end position="449"/>
    </location>
</feature>
<reference evidence="21" key="1">
    <citation type="journal article" date="2020" name="Stud. Mycol.">
        <title>101 Dothideomycetes genomes: A test case for predicting lifestyles and emergence of pathogens.</title>
        <authorList>
            <person name="Haridas S."/>
            <person name="Albert R."/>
            <person name="Binder M."/>
            <person name="Bloem J."/>
            <person name="LaButti K."/>
            <person name="Salamov A."/>
            <person name="Andreopoulos B."/>
            <person name="Baker S."/>
            <person name="Barry K."/>
            <person name="Bills G."/>
            <person name="Bluhm B."/>
            <person name="Cannon C."/>
            <person name="Castanera R."/>
            <person name="Culley D."/>
            <person name="Daum C."/>
            <person name="Ezra D."/>
            <person name="Gonzalez J."/>
            <person name="Henrissat B."/>
            <person name="Kuo A."/>
            <person name="Liang C."/>
            <person name="Lipzen A."/>
            <person name="Lutzoni F."/>
            <person name="Magnuson J."/>
            <person name="Mondo S."/>
            <person name="Nolan M."/>
            <person name="Ohm R."/>
            <person name="Pangilinan J."/>
            <person name="Park H.-J."/>
            <person name="Ramirez L."/>
            <person name="Alfaro M."/>
            <person name="Sun H."/>
            <person name="Tritt A."/>
            <person name="Yoshinaga Y."/>
            <person name="Zwiers L.-H."/>
            <person name="Turgeon B."/>
            <person name="Goodwin S."/>
            <person name="Spatafora J."/>
            <person name="Crous P."/>
            <person name="Grigoriev I."/>
        </authorList>
    </citation>
    <scope>NUCLEOTIDE SEQUENCE [LARGE SCALE GENOMIC DNA]</scope>
    <source>
        <strain evidence="21">CBS 304.66</strain>
    </source>
</reference>
<protein>
    <recommendedName>
        <fullName evidence="16">Phytase A</fullName>
        <ecNumber evidence="4">3.1.3.8</ecNumber>
    </recommendedName>
    <alternativeName>
        <fullName evidence="17">Histidine acid phosphatase phyA</fullName>
    </alternativeName>
    <alternativeName>
        <fullName evidence="10">Myo-inositol hexakisphosphate phosphohydrolase A</fullName>
    </alternativeName>
    <alternativeName>
        <fullName evidence="9">Myo-inositol-hexaphosphate 3-phosphohydrolase A</fullName>
    </alternativeName>
</protein>
<organism evidence="20 21">
    <name type="scientific">Lojkania enalia</name>
    <dbReference type="NCBI Taxonomy" id="147567"/>
    <lineage>
        <taxon>Eukaryota</taxon>
        <taxon>Fungi</taxon>
        <taxon>Dikarya</taxon>
        <taxon>Ascomycota</taxon>
        <taxon>Pezizomycotina</taxon>
        <taxon>Dothideomycetes</taxon>
        <taxon>Pleosporomycetidae</taxon>
        <taxon>Pleosporales</taxon>
        <taxon>Pleosporales incertae sedis</taxon>
        <taxon>Lojkania</taxon>
    </lineage>
</organism>
<dbReference type="PROSITE" id="PS00616">
    <property type="entry name" value="HIS_ACID_PHOSPHAT_1"/>
    <property type="match status" value="1"/>
</dbReference>
<evidence type="ECO:0000256" key="18">
    <source>
        <dbReference type="PIRSR" id="PIRSR000894-1"/>
    </source>
</evidence>
<dbReference type="SUPFAM" id="SSF53254">
    <property type="entry name" value="Phosphoglycerate mutase-like"/>
    <property type="match status" value="1"/>
</dbReference>
<feature type="disulfide bond" evidence="19">
    <location>
        <begin position="85"/>
        <end position="419"/>
    </location>
</feature>
<comment type="subunit">
    <text evidence="3">Monomer.</text>
</comment>
<feature type="disulfide bond" evidence="19">
    <location>
        <begin position="271"/>
        <end position="287"/>
    </location>
</feature>
<dbReference type="Gene3D" id="3.40.50.1240">
    <property type="entry name" value="Phosphoglycerate mutase-like"/>
    <property type="match status" value="1"/>
</dbReference>
<keyword evidence="5" id="KW-0964">Secreted</keyword>
<comment type="catalytic activity">
    <reaction evidence="15">
        <text>1D-myo-inositol hexakisphosphate + H2O = 1D-myo-inositol 1,2,4,5,6-pentakisphosphate + phosphate</text>
        <dbReference type="Rhea" id="RHEA:16989"/>
        <dbReference type="ChEBI" id="CHEBI:15377"/>
        <dbReference type="ChEBI" id="CHEBI:43474"/>
        <dbReference type="ChEBI" id="CHEBI:57798"/>
        <dbReference type="ChEBI" id="CHEBI:58130"/>
        <dbReference type="EC" id="3.1.3.8"/>
    </reaction>
    <physiologicalReaction direction="left-to-right" evidence="15">
        <dbReference type="Rhea" id="RHEA:16990"/>
    </physiologicalReaction>
</comment>
<comment type="catalytic activity">
    <reaction evidence="14">
        <text>1D-myo-inositol 1,2,4,5,6-pentakisphosphate + H2O = 1D-myo-inositol 1,2,5,6-tetrakisphosphate + phosphate</text>
        <dbReference type="Rhea" id="RHEA:77115"/>
        <dbReference type="ChEBI" id="CHEBI:15377"/>
        <dbReference type="ChEBI" id="CHEBI:43474"/>
        <dbReference type="ChEBI" id="CHEBI:57798"/>
        <dbReference type="ChEBI" id="CHEBI:195535"/>
    </reaction>
    <physiologicalReaction direction="left-to-right" evidence="14">
        <dbReference type="Rhea" id="RHEA:77116"/>
    </physiologicalReaction>
</comment>
<feature type="active site" description="Nucleophile" evidence="18">
    <location>
        <position position="96"/>
    </location>
</feature>
<dbReference type="EC" id="3.1.3.8" evidence="4"/>
<dbReference type="GO" id="GO:0003993">
    <property type="term" value="F:acid phosphatase activity"/>
    <property type="evidence" value="ECO:0007669"/>
    <property type="project" value="TreeGrafter"/>
</dbReference>
<dbReference type="PANTHER" id="PTHR20963:SF24">
    <property type="entry name" value="3-PHYTASE B"/>
    <property type="match status" value="1"/>
</dbReference>
<evidence type="ECO:0000256" key="2">
    <source>
        <dbReference type="ARBA" id="ARBA00005375"/>
    </source>
</evidence>
<keyword evidence="7 19" id="KW-1015">Disulfide bond</keyword>
<dbReference type="PROSITE" id="PS00778">
    <property type="entry name" value="HIS_ACID_PHOSPHAT_2"/>
    <property type="match status" value="1"/>
</dbReference>
<evidence type="ECO:0000256" key="17">
    <source>
        <dbReference type="ARBA" id="ARBA00044262"/>
    </source>
</evidence>
<evidence type="ECO:0000256" key="4">
    <source>
        <dbReference type="ARBA" id="ARBA00012632"/>
    </source>
</evidence>
<dbReference type="Proteomes" id="UP000800093">
    <property type="component" value="Unassembled WGS sequence"/>
</dbReference>
<evidence type="ECO:0000256" key="13">
    <source>
        <dbReference type="ARBA" id="ARBA00043721"/>
    </source>
</evidence>
<comment type="catalytic activity">
    <reaction evidence="12">
        <text>1D-myo-inositol 1,2-bisphosphate + H2O = 1D-myo-inositol 2-phosphate + phosphate</text>
        <dbReference type="Rhea" id="RHEA:77135"/>
        <dbReference type="ChEBI" id="CHEBI:15377"/>
        <dbReference type="ChEBI" id="CHEBI:43474"/>
        <dbReference type="ChEBI" id="CHEBI:84142"/>
        <dbReference type="ChEBI" id="CHEBI:195539"/>
    </reaction>
    <physiologicalReaction direction="left-to-right" evidence="12">
        <dbReference type="Rhea" id="RHEA:77136"/>
    </physiologicalReaction>
</comment>
<dbReference type="CDD" id="cd07061">
    <property type="entry name" value="HP_HAP_like"/>
    <property type="match status" value="1"/>
</dbReference>
<evidence type="ECO:0000256" key="19">
    <source>
        <dbReference type="PIRSR" id="PIRSR000894-2"/>
    </source>
</evidence>
<evidence type="ECO:0000256" key="15">
    <source>
        <dbReference type="ARBA" id="ARBA00043788"/>
    </source>
</evidence>
<sequence>MRWHEMASRSDVAGGQAFGVVLAIKMSLALEASAVASPNKSCDTIDYGYRCSPETSHFWGQYSLWFAVPSDTETKPRDTEPPHGCVVTFASVLSRHGGRDPTLGKSLLYKLLIAEIQNTSTQYPEEFAFLKDYQYTLGADQLTDAGRREMVNSGAHFYRRYSGLVDDNPPFVRSAGQARVMESAEKWLIGLAQAAKQSAPGTIDVTIPEGREWNNTLSHDVCPAFLDGPKPGTDAQGIWIDEFVPPIKDRVNSRLGTNISAVQTVYLMDLCSFETVAHPSAEMSPFCDLFTEKEWHEYDYYQSLGKYYGYGNGHPLAPTQGVGYVNELLARLTEMPVQDHTNTNTTLDSDPATFPLDRKVYADFSHDNDMSDIFAALGIYNSTEPLSNTTVMSIEETNGYSAAWTVPFAARMYVEKLKCHGDDEDFVRIIINDRVIPLEFCSADKHGRCKLSKFVESQSFARSGGLWDLCFVET</sequence>
<name>A0A9P4KAS1_9PLEO</name>
<comment type="catalytic activity">
    <reaction evidence="11">
        <text>1D-myo-inositol 1,2,5,6-tetrakisphosphate + H2O = 1D-myo-inositol 1,2,6-trisphosphate + phosphate</text>
        <dbReference type="Rhea" id="RHEA:77119"/>
        <dbReference type="ChEBI" id="CHEBI:15377"/>
        <dbReference type="ChEBI" id="CHEBI:43474"/>
        <dbReference type="ChEBI" id="CHEBI:195535"/>
        <dbReference type="ChEBI" id="CHEBI:195537"/>
    </reaction>
    <physiologicalReaction direction="left-to-right" evidence="11">
        <dbReference type="Rhea" id="RHEA:77120"/>
    </physiologicalReaction>
</comment>
<feature type="active site" description="Proton donor" evidence="18">
    <location>
        <position position="367"/>
    </location>
</feature>
<comment type="caution">
    <text evidence="20">The sequence shown here is derived from an EMBL/GenBank/DDBJ whole genome shotgun (WGS) entry which is preliminary data.</text>
</comment>
<feature type="disulfide bond" evidence="19">
    <location>
        <begin position="222"/>
        <end position="470"/>
    </location>
</feature>
<dbReference type="GO" id="GO:0016158">
    <property type="term" value="F:inositol hexakisphosphate 3-phosphatase activity"/>
    <property type="evidence" value="ECO:0007669"/>
    <property type="project" value="UniProtKB-EC"/>
</dbReference>
<evidence type="ECO:0000256" key="14">
    <source>
        <dbReference type="ARBA" id="ARBA00043748"/>
    </source>
</evidence>
<evidence type="ECO:0000256" key="7">
    <source>
        <dbReference type="ARBA" id="ARBA00023157"/>
    </source>
</evidence>
<comment type="subcellular location">
    <subcellularLocation>
        <location evidence="1">Secreted</location>
    </subcellularLocation>
</comment>
<dbReference type="Pfam" id="PF00328">
    <property type="entry name" value="His_Phos_2"/>
    <property type="match status" value="1"/>
</dbReference>
<evidence type="ECO:0000313" key="21">
    <source>
        <dbReference type="Proteomes" id="UP000800093"/>
    </source>
</evidence>
<proteinExistence type="inferred from homology"/>
<evidence type="ECO:0000313" key="20">
    <source>
        <dbReference type="EMBL" id="KAF2265193.1"/>
    </source>
</evidence>
<dbReference type="EMBL" id="ML986610">
    <property type="protein sequence ID" value="KAF2265193.1"/>
    <property type="molecule type" value="Genomic_DNA"/>
</dbReference>
<dbReference type="PIRSF" id="PIRSF000894">
    <property type="entry name" value="Acid_phosphatase"/>
    <property type="match status" value="1"/>
</dbReference>
<evidence type="ECO:0000256" key="1">
    <source>
        <dbReference type="ARBA" id="ARBA00004613"/>
    </source>
</evidence>
<dbReference type="GO" id="GO:0005576">
    <property type="term" value="C:extracellular region"/>
    <property type="evidence" value="ECO:0007669"/>
    <property type="project" value="UniProtKB-SubCell"/>
</dbReference>
<dbReference type="AlphaFoldDB" id="A0A9P4KAS1"/>
<evidence type="ECO:0000256" key="5">
    <source>
        <dbReference type="ARBA" id="ARBA00022525"/>
    </source>
</evidence>
<evidence type="ECO:0000256" key="9">
    <source>
        <dbReference type="ARBA" id="ARBA00041857"/>
    </source>
</evidence>
<dbReference type="InterPro" id="IPR033379">
    <property type="entry name" value="Acid_Pase_AS"/>
</dbReference>
<dbReference type="OrthoDB" id="6509975at2759"/>
<evidence type="ECO:0000256" key="6">
    <source>
        <dbReference type="ARBA" id="ARBA00022801"/>
    </source>
</evidence>
<dbReference type="InterPro" id="IPR016274">
    <property type="entry name" value="Histidine_acid_Pase_euk"/>
</dbReference>
<dbReference type="PANTHER" id="PTHR20963">
    <property type="entry name" value="MULTIPLE INOSITOL POLYPHOSPHATE PHOSPHATASE-RELATED"/>
    <property type="match status" value="1"/>
</dbReference>
<dbReference type="InterPro" id="IPR000560">
    <property type="entry name" value="His_Pase_clade-2"/>
</dbReference>
<keyword evidence="8" id="KW-0325">Glycoprotein</keyword>
<gene>
    <name evidence="20" type="ORF">CC78DRAFT_559976</name>
</gene>
<evidence type="ECO:0000256" key="11">
    <source>
        <dbReference type="ARBA" id="ARBA00043670"/>
    </source>
</evidence>
<feature type="disulfide bond" evidence="19">
    <location>
        <begin position="42"/>
        <end position="51"/>
    </location>
</feature>